<gene>
    <name evidence="7" type="ORF">CMTB2_07526</name>
    <name evidence="8" type="ORF">FE773_04425</name>
</gene>
<evidence type="ECO:0000256" key="4">
    <source>
        <dbReference type="ARBA" id="ARBA00023136"/>
    </source>
</evidence>
<dbReference type="GO" id="GO:0009245">
    <property type="term" value="P:lipid A biosynthetic process"/>
    <property type="evidence" value="ECO:0007669"/>
    <property type="project" value="TreeGrafter"/>
</dbReference>
<keyword evidence="5" id="KW-0464">Manganese</keyword>
<dbReference type="EMBL" id="CP040463">
    <property type="protein sequence ID" value="QCT94449.1"/>
    <property type="molecule type" value="Genomic_DNA"/>
</dbReference>
<evidence type="ECO:0000313" key="10">
    <source>
        <dbReference type="Proteomes" id="UP000306825"/>
    </source>
</evidence>
<dbReference type="InterPro" id="IPR004843">
    <property type="entry name" value="Calcineurin-like_PHP"/>
</dbReference>
<accession>A0AAI9AI66</accession>
<keyword evidence="1" id="KW-1003">Cell membrane</keyword>
<dbReference type="InterPro" id="IPR043461">
    <property type="entry name" value="LpxH-like"/>
</dbReference>
<dbReference type="RefSeq" id="WP_007474091.1">
    <property type="nucleotide sequence ID" value="NZ_ABCJ01000002.1"/>
</dbReference>
<evidence type="ECO:0000259" key="6">
    <source>
        <dbReference type="Pfam" id="PF00149"/>
    </source>
</evidence>
<keyword evidence="10" id="KW-1185">Reference proteome</keyword>
<name>A0AAI9AI66_9BACT</name>
<dbReference type="PANTHER" id="PTHR34990">
    <property type="entry name" value="UDP-2,3-DIACYLGLUCOSAMINE HYDROLASE-RELATED"/>
    <property type="match status" value="1"/>
</dbReference>
<keyword evidence="4" id="KW-0472">Membrane</keyword>
<organism evidence="7 9">
    <name type="scientific">Caminibacter mediatlanticus TB-2</name>
    <dbReference type="NCBI Taxonomy" id="391592"/>
    <lineage>
        <taxon>Bacteria</taxon>
        <taxon>Pseudomonadati</taxon>
        <taxon>Campylobacterota</taxon>
        <taxon>Epsilonproteobacteria</taxon>
        <taxon>Nautiliales</taxon>
        <taxon>Nautiliaceae</taxon>
        <taxon>Caminibacter</taxon>
    </lineage>
</organism>
<protein>
    <submittedName>
        <fullName evidence="7">Metallophosphoesterase</fullName>
    </submittedName>
    <submittedName>
        <fullName evidence="8">UDP-2,3-diacylglucosamine diphosphatase</fullName>
    </submittedName>
</protein>
<evidence type="ECO:0000256" key="2">
    <source>
        <dbReference type="ARBA" id="ARBA00022519"/>
    </source>
</evidence>
<evidence type="ECO:0000313" key="7">
    <source>
        <dbReference type="EMBL" id="EDM24087.1"/>
    </source>
</evidence>
<keyword evidence="3" id="KW-0479">Metal-binding</keyword>
<dbReference type="PANTHER" id="PTHR34990:SF2">
    <property type="entry name" value="BLL8164 PROTEIN"/>
    <property type="match status" value="1"/>
</dbReference>
<keyword evidence="2" id="KW-0997">Cell inner membrane</keyword>
<evidence type="ECO:0000256" key="1">
    <source>
        <dbReference type="ARBA" id="ARBA00022475"/>
    </source>
</evidence>
<feature type="domain" description="Calcineurin-like phosphoesterase" evidence="6">
    <location>
        <begin position="13"/>
        <end position="117"/>
    </location>
</feature>
<dbReference type="Pfam" id="PF00149">
    <property type="entry name" value="Metallophos"/>
    <property type="match status" value="1"/>
</dbReference>
<sequence length="240" mass="28090">MKIKNVELKNGAVFIADVHYKKGNKEFLDVLQSFINNPPPQIFFLGDIFHLLLPFNFLIKENIDAINLINQLASKTEVYYTPGNHDFNIEKIFINVVISDAFVDEKKSIFLTHGDLTDKDIFYKLYVLIIRNYLGNQLLNILSLNFINNWLFKKILQKKIKCTKISNFSLKVKSKIADISYKNLIEGHYHQNIFLDFGDKAYFNLGAYVCDKSYFIYEDLAIKEKNGNRRQNIKGWLKRT</sequence>
<dbReference type="AlphaFoldDB" id="A0AAI9AI66"/>
<reference evidence="8 10" key="2">
    <citation type="submission" date="2019-05" db="EMBL/GenBank/DDBJ databases">
        <title>A comparative analysis of the Nautiliaceae.</title>
        <authorList>
            <person name="Grosche A."/>
            <person name="Smedile F."/>
            <person name="Vetriani C."/>
        </authorList>
    </citation>
    <scope>NUCLEOTIDE SEQUENCE [LARGE SCALE GENOMIC DNA]</scope>
    <source>
        <strain evidence="8 10">TB-2</strain>
    </source>
</reference>
<dbReference type="InterPro" id="IPR029052">
    <property type="entry name" value="Metallo-depent_PP-like"/>
</dbReference>
<proteinExistence type="predicted"/>
<dbReference type="Proteomes" id="UP000306825">
    <property type="component" value="Chromosome"/>
</dbReference>
<dbReference type="GO" id="GO:0046872">
    <property type="term" value="F:metal ion binding"/>
    <property type="evidence" value="ECO:0007669"/>
    <property type="project" value="UniProtKB-KW"/>
</dbReference>
<reference evidence="7 9" key="1">
    <citation type="journal article" date="2011" name="Stand. Genomic Sci.">
        <title>Draft genome sequence of Caminibacter mediatlanticus strain TB-2, an epsilonproteobacterium isolated from a deep-sea hydrothermal vent.</title>
        <authorList>
            <person name="Giovannelli D."/>
            <person name="Ferriera S."/>
            <person name="Johnson J."/>
            <person name="Kravitz S."/>
            <person name="Perez-Rodriguez I."/>
            <person name="Ricci J."/>
            <person name="O'Brien C."/>
            <person name="Voordeckers J.W."/>
            <person name="Bini E."/>
            <person name="Vetriani C."/>
        </authorList>
    </citation>
    <scope>NUCLEOTIDE SEQUENCE [LARGE SCALE GENOMIC DNA]</scope>
    <source>
        <strain evidence="7 9">TB-2</strain>
    </source>
</reference>
<evidence type="ECO:0000256" key="3">
    <source>
        <dbReference type="ARBA" id="ARBA00022723"/>
    </source>
</evidence>
<dbReference type="Proteomes" id="UP000003288">
    <property type="component" value="Unassembled WGS sequence"/>
</dbReference>
<dbReference type="GO" id="GO:0016020">
    <property type="term" value="C:membrane"/>
    <property type="evidence" value="ECO:0007669"/>
    <property type="project" value="GOC"/>
</dbReference>
<evidence type="ECO:0000313" key="8">
    <source>
        <dbReference type="EMBL" id="QCT94449.1"/>
    </source>
</evidence>
<dbReference type="Gene3D" id="3.60.21.10">
    <property type="match status" value="1"/>
</dbReference>
<dbReference type="SUPFAM" id="SSF56300">
    <property type="entry name" value="Metallo-dependent phosphatases"/>
    <property type="match status" value="1"/>
</dbReference>
<evidence type="ECO:0000256" key="5">
    <source>
        <dbReference type="ARBA" id="ARBA00023211"/>
    </source>
</evidence>
<evidence type="ECO:0000313" key="9">
    <source>
        <dbReference type="Proteomes" id="UP000003288"/>
    </source>
</evidence>
<dbReference type="EMBL" id="ABCJ01000002">
    <property type="protein sequence ID" value="EDM24087.1"/>
    <property type="molecule type" value="Genomic_DNA"/>
</dbReference>
<dbReference type="GO" id="GO:0008758">
    <property type="term" value="F:UDP-2,3-diacylglucosamine hydrolase activity"/>
    <property type="evidence" value="ECO:0007669"/>
    <property type="project" value="TreeGrafter"/>
</dbReference>